<reference evidence="4 5" key="1">
    <citation type="journal article" date="2011" name="Proc. Natl. Acad. Sci. U.S.A.">
        <title>Evolutionary erosion of yeast sex chromosomes by mating-type switching accidents.</title>
        <authorList>
            <person name="Gordon J.L."/>
            <person name="Armisen D."/>
            <person name="Proux-Wera E."/>
            <person name="Oheigeartaigh S.S."/>
            <person name="Byrne K.P."/>
            <person name="Wolfe K.H."/>
        </authorList>
    </citation>
    <scope>NUCLEOTIDE SEQUENCE [LARGE SCALE GENOMIC DNA]</scope>
    <source>
        <strain evidence="5">ATCC 10662 / CBS 1146 / NBRC 0425 / NCYC 2629 / NRRL Y-866</strain>
    </source>
</reference>
<evidence type="ECO:0000313" key="5">
    <source>
        <dbReference type="Proteomes" id="UP000005627"/>
    </source>
</evidence>
<dbReference type="InParanoid" id="G8ZL48"/>
<keyword evidence="2" id="KW-0732">Signal</keyword>
<feature type="signal peptide" evidence="2">
    <location>
        <begin position="1"/>
        <end position="15"/>
    </location>
</feature>
<evidence type="ECO:0000259" key="3">
    <source>
        <dbReference type="PROSITE" id="PS51824"/>
    </source>
</evidence>
<dbReference type="PROSITE" id="PS51824">
    <property type="entry name" value="FLO11"/>
    <property type="match status" value="1"/>
</dbReference>
<organism evidence="4 5">
    <name type="scientific">Torulaspora delbrueckii</name>
    <name type="common">Yeast</name>
    <name type="synonym">Candida colliculosa</name>
    <dbReference type="NCBI Taxonomy" id="4950"/>
    <lineage>
        <taxon>Eukaryota</taxon>
        <taxon>Fungi</taxon>
        <taxon>Dikarya</taxon>
        <taxon>Ascomycota</taxon>
        <taxon>Saccharomycotina</taxon>
        <taxon>Saccharomycetes</taxon>
        <taxon>Saccharomycetales</taxon>
        <taxon>Saccharomycetaceae</taxon>
        <taxon>Torulaspora</taxon>
    </lineage>
</organism>
<gene>
    <name evidence="4" type="primary">TDEL0A00100</name>
    <name evidence="4" type="ORF">TDEL_0A00100</name>
</gene>
<evidence type="ECO:0000313" key="4">
    <source>
        <dbReference type="EMBL" id="CCE89342.1"/>
    </source>
</evidence>
<feature type="compositionally biased region" description="Low complexity" evidence="1">
    <location>
        <begin position="211"/>
        <end position="305"/>
    </location>
</feature>
<feature type="chain" id="PRO_5013220606" description="Flo11 domain-containing protein" evidence="2">
    <location>
        <begin position="16"/>
        <end position="482"/>
    </location>
</feature>
<dbReference type="EMBL" id="HE616742">
    <property type="protein sequence ID" value="CCE89342.1"/>
    <property type="molecule type" value="Genomic_DNA"/>
</dbReference>
<dbReference type="Pfam" id="PF10182">
    <property type="entry name" value="Flo11"/>
    <property type="match status" value="1"/>
</dbReference>
<dbReference type="OrthoDB" id="4070545at2759"/>
<accession>G8ZL48</accession>
<sequence length="482" mass="51115">MLPSLLLCLLGVASAIPMNPNDDNGKTAVSILRRSTSDVSGITKMCPDLNFEWHAMNTNTMPYYMDLLSVVNVDGNVYELTIHVKGKEQIPLKYLWSLKIIGINGPPRVLNNFMVRTKIPIYIDNPTDFTTTSSNLWSNVITVMIVKLPCLPFQIPSMNTYKVMQHNILKVESGVQLLFDLMTGCNADNNGNSNADFPLWYWNNPKCSPSSTTSSSTSSAPSSSTSSVPTSSSSSTPVKPSSSTSSVPTSSSSSTPVKPSSSSSSTPVKPSSSTSSVPTSSSSSTPVKPSSSTSSAPKSFSVSSSHQPSTLPTRNTTSIYPTSSTQTSSVPCETSTYITTRNGYPVTETTTYTVPCETSTYITTRNGTPVTETTTYRAPRETTAYVTTNNGVPFTHETTEVVELPTTVGLESTSEGLAFTSSTTQGSVPIKRSMSVEASGSQGAIQSGVGSTINSLSIIEGAGHKLNAGITGLLFMASFLLL</sequence>
<feature type="domain" description="Flo11" evidence="3">
    <location>
        <begin position="33"/>
        <end position="212"/>
    </location>
</feature>
<name>G8ZL48_TORDE</name>
<dbReference type="eggNOG" id="ENOG502SATR">
    <property type="taxonomic scope" value="Eukaryota"/>
</dbReference>
<evidence type="ECO:0000256" key="1">
    <source>
        <dbReference type="SAM" id="MobiDB-lite"/>
    </source>
</evidence>
<evidence type="ECO:0000256" key="2">
    <source>
        <dbReference type="SAM" id="SignalP"/>
    </source>
</evidence>
<dbReference type="AlphaFoldDB" id="G8ZL48"/>
<dbReference type="GeneID" id="11503165"/>
<protein>
    <recommendedName>
        <fullName evidence="3">Flo11 domain-containing protein</fullName>
    </recommendedName>
</protein>
<dbReference type="KEGG" id="tdl:TDEL_0A00100"/>
<dbReference type="InterPro" id="IPR018789">
    <property type="entry name" value="Flo11"/>
</dbReference>
<keyword evidence="5" id="KW-1185">Reference proteome</keyword>
<proteinExistence type="predicted"/>
<dbReference type="RefSeq" id="XP_003678553.1">
    <property type="nucleotide sequence ID" value="XM_003678505.1"/>
</dbReference>
<dbReference type="HOGENOM" id="CLU_568814_0_0_1"/>
<feature type="region of interest" description="Disordered" evidence="1">
    <location>
        <begin position="211"/>
        <end position="332"/>
    </location>
</feature>
<dbReference type="Proteomes" id="UP000005627">
    <property type="component" value="Chromosome 1"/>
</dbReference>
<feature type="compositionally biased region" description="Polar residues" evidence="1">
    <location>
        <begin position="306"/>
        <end position="332"/>
    </location>
</feature>
<dbReference type="SMART" id="SM01213">
    <property type="entry name" value="Flo11"/>
    <property type="match status" value="1"/>
</dbReference>